<keyword evidence="2 6" id="KW-0808">Transferase</keyword>
<dbReference type="InterPro" id="IPR050134">
    <property type="entry name" value="NAD-dep_sirtuin_deacylases"/>
</dbReference>
<feature type="binding site" evidence="9 10">
    <location>
        <position position="141"/>
    </location>
    <ligand>
        <name>Zn(2+)</name>
        <dbReference type="ChEBI" id="CHEBI:29105"/>
    </ligand>
</feature>
<evidence type="ECO:0000256" key="7">
    <source>
        <dbReference type="PIRSR" id="PIRSR037938-1"/>
    </source>
</evidence>
<sequence length="340" mass="37503">MAGAGISTSAGIPDFRSPGTGLYDNLQKYDLPYPEAIFTLDYLRSKPEAFFTLAKELYPGNFDPTPCHYFIKLLQDKGVLLRHYTQNIDTLERAAGVRDDLLVEAHGSFAQAACIDCSHRHDTEWVKSQIDKDAVPRCESCGGIVKPSIVFFGEDLPRRFGQLVSEDFEKCDLLIVLGTSLTVHPFAGLATMPKPEVPRLLINRDSVGERDILNPDGFDFIRTNRDARYLGSCDDGVWHLARGLGWASDFEALLPEKWRERAPLPLDPTDRSSAEAKGGDDRSTDTEYESEAEAGVSSNGGSDTEDDTDAARHRQDVINAVAHVEATVMASEHEAQPAKD</sequence>
<feature type="binding site" evidence="8">
    <location>
        <begin position="14"/>
        <end position="16"/>
    </location>
    <ligand>
        <name>NAD(+)</name>
        <dbReference type="ChEBI" id="CHEBI:57540"/>
    </ligand>
</feature>
<feature type="region of interest" description="Disordered" evidence="11">
    <location>
        <begin position="261"/>
        <end position="319"/>
    </location>
</feature>
<dbReference type="PIRSF" id="PIRSF037938">
    <property type="entry name" value="SIR2_euk"/>
    <property type="match status" value="1"/>
</dbReference>
<dbReference type="InterPro" id="IPR029035">
    <property type="entry name" value="DHS-like_NAD/FAD-binding_dom"/>
</dbReference>
<dbReference type="GeneID" id="5894532"/>
<evidence type="ECO:0000313" key="13">
    <source>
        <dbReference type="EMBL" id="EDQ85835.1"/>
    </source>
</evidence>
<dbReference type="PROSITE" id="PS50305">
    <property type="entry name" value="SIRTUIN"/>
    <property type="match status" value="1"/>
</dbReference>
<dbReference type="InterPro" id="IPR026591">
    <property type="entry name" value="Sirtuin_cat_small_dom_sf"/>
</dbReference>
<feature type="active site" description="Proton acceptor" evidence="7 10">
    <location>
        <position position="106"/>
    </location>
</feature>
<evidence type="ECO:0000256" key="6">
    <source>
        <dbReference type="PIRNR" id="PIRNR037938"/>
    </source>
</evidence>
<evidence type="ECO:0000313" key="14">
    <source>
        <dbReference type="Proteomes" id="UP000001357"/>
    </source>
</evidence>
<dbReference type="OMA" id="ATHSCID"/>
<proteinExistence type="inferred from homology"/>
<dbReference type="GO" id="GO:0000183">
    <property type="term" value="P:rDNA heterochromatin formation"/>
    <property type="evidence" value="ECO:0000318"/>
    <property type="project" value="GO_Central"/>
</dbReference>
<dbReference type="Proteomes" id="UP000001357">
    <property type="component" value="Unassembled WGS sequence"/>
</dbReference>
<comment type="similarity">
    <text evidence="1 6">Belongs to the sirtuin family. Class I subfamily.</text>
</comment>
<feature type="binding site" evidence="8">
    <location>
        <position position="233"/>
    </location>
    <ligand>
        <name>NAD(+)</name>
        <dbReference type="ChEBI" id="CHEBI:57540"/>
    </ligand>
</feature>
<dbReference type="PANTHER" id="PTHR11085">
    <property type="entry name" value="NAD-DEPENDENT PROTEIN DEACYLASE SIRTUIN-5, MITOCHONDRIAL-RELATED"/>
    <property type="match status" value="1"/>
</dbReference>
<dbReference type="RefSeq" id="XP_001749314.1">
    <property type="nucleotide sequence ID" value="XM_001749262.1"/>
</dbReference>
<feature type="domain" description="Deacetylase sirtuin-type" evidence="12">
    <location>
        <begin position="1"/>
        <end position="247"/>
    </location>
</feature>
<feature type="binding site" evidence="8">
    <location>
        <begin position="86"/>
        <end position="89"/>
    </location>
    <ligand>
        <name>NAD(+)</name>
        <dbReference type="ChEBI" id="CHEBI:57540"/>
    </ligand>
</feature>
<dbReference type="KEGG" id="mbr:MONBRDRAFT_28881"/>
<keyword evidence="5 6" id="KW-0520">NAD</keyword>
<dbReference type="PANTHER" id="PTHR11085:SF6">
    <property type="entry name" value="NAD-DEPENDENT PROTEIN DEACETYLASE SIRTUIN-2"/>
    <property type="match status" value="1"/>
</dbReference>
<dbReference type="InterPro" id="IPR026590">
    <property type="entry name" value="Ssirtuin_cat_dom"/>
</dbReference>
<dbReference type="InParanoid" id="A9V9C1"/>
<gene>
    <name evidence="13" type="ORF">MONBRDRAFT_28881</name>
</gene>
<dbReference type="Gene3D" id="3.40.50.1220">
    <property type="entry name" value="TPP-binding domain"/>
    <property type="match status" value="1"/>
</dbReference>
<evidence type="ECO:0000256" key="10">
    <source>
        <dbReference type="PROSITE-ProRule" id="PRU00236"/>
    </source>
</evidence>
<dbReference type="eggNOG" id="KOG2682">
    <property type="taxonomic scope" value="Eukaryota"/>
</dbReference>
<reference evidence="13 14" key="1">
    <citation type="journal article" date="2008" name="Nature">
        <title>The genome of the choanoflagellate Monosiga brevicollis and the origin of metazoans.</title>
        <authorList>
            <consortium name="JGI Sequencing"/>
            <person name="King N."/>
            <person name="Westbrook M.J."/>
            <person name="Young S.L."/>
            <person name="Kuo A."/>
            <person name="Abedin M."/>
            <person name="Chapman J."/>
            <person name="Fairclough S."/>
            <person name="Hellsten U."/>
            <person name="Isogai Y."/>
            <person name="Letunic I."/>
            <person name="Marr M."/>
            <person name="Pincus D."/>
            <person name="Putnam N."/>
            <person name="Rokas A."/>
            <person name="Wright K.J."/>
            <person name="Zuzow R."/>
            <person name="Dirks W."/>
            <person name="Good M."/>
            <person name="Goodstein D."/>
            <person name="Lemons D."/>
            <person name="Li W."/>
            <person name="Lyons J.B."/>
            <person name="Morris A."/>
            <person name="Nichols S."/>
            <person name="Richter D.J."/>
            <person name="Salamov A."/>
            <person name="Bork P."/>
            <person name="Lim W.A."/>
            <person name="Manning G."/>
            <person name="Miller W.T."/>
            <person name="McGinnis W."/>
            <person name="Shapiro H."/>
            <person name="Tjian R."/>
            <person name="Grigoriev I.V."/>
            <person name="Rokhsar D."/>
        </authorList>
    </citation>
    <scope>NUCLEOTIDE SEQUENCE [LARGE SCALE GENOMIC DNA]</scope>
    <source>
        <strain evidence="14">MX1 / ATCC 50154</strain>
    </source>
</reference>
<comment type="catalytic activity">
    <reaction evidence="6">
        <text>N(6)-acetyl-L-lysyl-[protein] + NAD(+) + H2O = 2''-O-acetyl-ADP-D-ribose + nicotinamide + L-lysyl-[protein]</text>
        <dbReference type="Rhea" id="RHEA:43636"/>
        <dbReference type="Rhea" id="RHEA-COMP:9752"/>
        <dbReference type="Rhea" id="RHEA-COMP:10731"/>
        <dbReference type="ChEBI" id="CHEBI:15377"/>
        <dbReference type="ChEBI" id="CHEBI:17154"/>
        <dbReference type="ChEBI" id="CHEBI:29969"/>
        <dbReference type="ChEBI" id="CHEBI:57540"/>
        <dbReference type="ChEBI" id="CHEBI:61930"/>
        <dbReference type="ChEBI" id="CHEBI:83767"/>
        <dbReference type="EC" id="2.3.1.286"/>
    </reaction>
</comment>
<keyword evidence="4 6" id="KW-0862">Zinc</keyword>
<name>A9V9C1_MONBE</name>
<evidence type="ECO:0000256" key="5">
    <source>
        <dbReference type="ARBA" id="ARBA00023027"/>
    </source>
</evidence>
<dbReference type="GO" id="GO:0005634">
    <property type="term" value="C:nucleus"/>
    <property type="evidence" value="ECO:0000318"/>
    <property type="project" value="GO_Central"/>
</dbReference>
<organism evidence="13 14">
    <name type="scientific">Monosiga brevicollis</name>
    <name type="common">Choanoflagellate</name>
    <dbReference type="NCBI Taxonomy" id="81824"/>
    <lineage>
        <taxon>Eukaryota</taxon>
        <taxon>Choanoflagellata</taxon>
        <taxon>Craspedida</taxon>
        <taxon>Salpingoecidae</taxon>
        <taxon>Monosiga</taxon>
    </lineage>
</organism>
<comment type="cofactor">
    <cofactor evidence="9">
        <name>Zn(2+)</name>
        <dbReference type="ChEBI" id="CHEBI:29105"/>
    </cofactor>
    <text evidence="9">Binds 1 zinc ion per subunit.</text>
</comment>
<evidence type="ECO:0000256" key="9">
    <source>
        <dbReference type="PIRSR" id="PIRSR037938-3"/>
    </source>
</evidence>
<dbReference type="EMBL" id="CH991570">
    <property type="protein sequence ID" value="EDQ85835.1"/>
    <property type="molecule type" value="Genomic_DNA"/>
</dbReference>
<dbReference type="GO" id="GO:0070403">
    <property type="term" value="F:NAD+ binding"/>
    <property type="evidence" value="ECO:0007669"/>
    <property type="project" value="UniProtKB-UniRule"/>
</dbReference>
<dbReference type="SUPFAM" id="SSF52467">
    <property type="entry name" value="DHS-like NAD/FAD-binding domain"/>
    <property type="match status" value="1"/>
</dbReference>
<feature type="binding site" evidence="8">
    <location>
        <begin position="4"/>
        <end position="8"/>
    </location>
    <ligand>
        <name>NAD(+)</name>
        <dbReference type="ChEBI" id="CHEBI:57540"/>
    </ligand>
</feature>
<protein>
    <recommendedName>
        <fullName evidence="6">NAD-dependent protein deacetylase</fullName>
        <ecNumber evidence="6">2.3.1.286</ecNumber>
    </recommendedName>
</protein>
<evidence type="ECO:0000256" key="8">
    <source>
        <dbReference type="PIRSR" id="PIRSR037938-2"/>
    </source>
</evidence>
<evidence type="ECO:0000256" key="4">
    <source>
        <dbReference type="ARBA" id="ARBA00022833"/>
    </source>
</evidence>
<dbReference type="GO" id="GO:0017136">
    <property type="term" value="F:histone deacetylase activity, NAD-dependent"/>
    <property type="evidence" value="ECO:0000318"/>
    <property type="project" value="GO_Central"/>
</dbReference>
<feature type="binding site" evidence="9 10">
    <location>
        <position position="138"/>
    </location>
    <ligand>
        <name>Zn(2+)</name>
        <dbReference type="ChEBI" id="CHEBI:29105"/>
    </ligand>
</feature>
<dbReference type="CDD" id="cd01408">
    <property type="entry name" value="SIRT1"/>
    <property type="match status" value="1"/>
</dbReference>
<evidence type="ECO:0000256" key="1">
    <source>
        <dbReference type="ARBA" id="ARBA00006924"/>
    </source>
</evidence>
<dbReference type="InterPro" id="IPR003000">
    <property type="entry name" value="Sirtuin"/>
</dbReference>
<feature type="binding site" evidence="8">
    <location>
        <begin position="203"/>
        <end position="205"/>
    </location>
    <ligand>
        <name>NAD(+)</name>
        <dbReference type="ChEBI" id="CHEBI:57540"/>
    </ligand>
</feature>
<dbReference type="Pfam" id="PF02146">
    <property type="entry name" value="SIR2"/>
    <property type="match status" value="1"/>
</dbReference>
<dbReference type="STRING" id="81824.A9V9C1"/>
<dbReference type="EC" id="2.3.1.286" evidence="6"/>
<evidence type="ECO:0000256" key="11">
    <source>
        <dbReference type="SAM" id="MobiDB-lite"/>
    </source>
</evidence>
<accession>A9V9C1</accession>
<dbReference type="FunCoup" id="A9V9C1">
    <property type="interactions" value="411"/>
</dbReference>
<dbReference type="InterPro" id="IPR017328">
    <property type="entry name" value="Sirtuin_class_I"/>
</dbReference>
<evidence type="ECO:0000259" key="12">
    <source>
        <dbReference type="PROSITE" id="PS50305"/>
    </source>
</evidence>
<feature type="binding site" evidence="9 10">
    <location>
        <position position="117"/>
    </location>
    <ligand>
        <name>Zn(2+)</name>
        <dbReference type="ChEBI" id="CHEBI:29105"/>
    </ligand>
</feature>
<dbReference type="AlphaFoldDB" id="A9V9C1"/>
<evidence type="ECO:0000256" key="3">
    <source>
        <dbReference type="ARBA" id="ARBA00022723"/>
    </source>
</evidence>
<dbReference type="Gene3D" id="3.30.1600.10">
    <property type="entry name" value="SIR2/SIRT2 'Small Domain"/>
    <property type="match status" value="1"/>
</dbReference>
<evidence type="ECO:0000256" key="2">
    <source>
        <dbReference type="ARBA" id="ARBA00022679"/>
    </source>
</evidence>
<dbReference type="GO" id="GO:0008270">
    <property type="term" value="F:zinc ion binding"/>
    <property type="evidence" value="ECO:0007669"/>
    <property type="project" value="UniProtKB-UniRule"/>
</dbReference>
<feature type="binding site" evidence="8">
    <location>
        <begin position="179"/>
        <end position="180"/>
    </location>
    <ligand>
        <name>NAD(+)</name>
        <dbReference type="ChEBI" id="CHEBI:57540"/>
    </ligand>
</feature>
<keyword evidence="3 6" id="KW-0479">Metal-binding</keyword>
<feature type="binding site" evidence="9 10">
    <location>
        <position position="114"/>
    </location>
    <ligand>
        <name>Zn(2+)</name>
        <dbReference type="ChEBI" id="CHEBI:29105"/>
    </ligand>
</feature>
<keyword evidence="14" id="KW-1185">Reference proteome</keyword>
<feature type="compositionally biased region" description="Basic and acidic residues" evidence="11">
    <location>
        <begin position="261"/>
        <end position="285"/>
    </location>
</feature>